<reference evidence="3" key="1">
    <citation type="journal article" date="2020" name="New Phytol.">
        <title>Comparative genomics reveals dynamic genome evolution in host specialist ectomycorrhizal fungi.</title>
        <authorList>
            <person name="Lofgren L.A."/>
            <person name="Nguyen N.H."/>
            <person name="Vilgalys R."/>
            <person name="Ruytinx J."/>
            <person name="Liao H.L."/>
            <person name="Branco S."/>
            <person name="Kuo A."/>
            <person name="LaButti K."/>
            <person name="Lipzen A."/>
            <person name="Andreopoulos W."/>
            <person name="Pangilinan J."/>
            <person name="Riley R."/>
            <person name="Hundley H."/>
            <person name="Na H."/>
            <person name="Barry K."/>
            <person name="Grigoriev I.V."/>
            <person name="Stajich J.E."/>
            <person name="Kennedy P.G."/>
        </authorList>
    </citation>
    <scope>NUCLEOTIDE SEQUENCE</scope>
    <source>
        <strain evidence="3">FC203</strain>
    </source>
</reference>
<dbReference type="EMBL" id="JABBWK010000050">
    <property type="protein sequence ID" value="KAG1897025.1"/>
    <property type="molecule type" value="Genomic_DNA"/>
</dbReference>
<dbReference type="Pfam" id="PF01926">
    <property type="entry name" value="MMR_HSR1"/>
    <property type="match status" value="1"/>
</dbReference>
<feature type="region of interest" description="Disordered" evidence="1">
    <location>
        <begin position="1"/>
        <end position="106"/>
    </location>
</feature>
<evidence type="ECO:0000256" key="1">
    <source>
        <dbReference type="SAM" id="MobiDB-lite"/>
    </source>
</evidence>
<keyword evidence="3" id="KW-0378">Hydrolase</keyword>
<protein>
    <submittedName>
        <fullName evidence="3">P-loop containing nucleoside triphosphate hydrolase protein</fullName>
    </submittedName>
</protein>
<evidence type="ECO:0000259" key="2">
    <source>
        <dbReference type="PROSITE" id="PS50020"/>
    </source>
</evidence>
<evidence type="ECO:0000313" key="3">
    <source>
        <dbReference type="EMBL" id="KAG1897025.1"/>
    </source>
</evidence>
<keyword evidence="4" id="KW-1185">Reference proteome</keyword>
<dbReference type="GO" id="GO:0016787">
    <property type="term" value="F:hydrolase activity"/>
    <property type="evidence" value="ECO:0007669"/>
    <property type="project" value="UniProtKB-KW"/>
</dbReference>
<proteinExistence type="predicted"/>
<dbReference type="SUPFAM" id="SSF52540">
    <property type="entry name" value="P-loop containing nucleoside triphosphate hydrolases"/>
    <property type="match status" value="1"/>
</dbReference>
<comment type="caution">
    <text evidence="3">The sequence shown here is derived from an EMBL/GenBank/DDBJ whole genome shotgun (WGS) entry which is preliminary data.</text>
</comment>
<accession>A0AAD4DZM1</accession>
<feature type="compositionally biased region" description="Polar residues" evidence="1">
    <location>
        <begin position="52"/>
        <end position="88"/>
    </location>
</feature>
<dbReference type="GO" id="GO:0005525">
    <property type="term" value="F:GTP binding"/>
    <property type="evidence" value="ECO:0007669"/>
    <property type="project" value="InterPro"/>
</dbReference>
<dbReference type="PROSITE" id="PS50020">
    <property type="entry name" value="WW_DOMAIN_2"/>
    <property type="match status" value="1"/>
</dbReference>
<name>A0AAD4DZM1_9AGAM</name>
<dbReference type="InterPro" id="IPR027417">
    <property type="entry name" value="P-loop_NTPase"/>
</dbReference>
<dbReference type="GeneID" id="64666590"/>
<sequence>MKYSTSSSGGFPRASSHNDSNGITKHPLNSPRSHPDHELTNGITEPGARIYFSSSPPNTDSSPLFPSVSTDPTTAFDSDFLQSTSNPGHEQKQSVPPPPQNAWSSNHETRLRERNIVIFGETSSGKSSIINTIAQKQHAKTSNSAHGCTSTTQRYPVEISGQRFVLIDTAGLCMGTANTVPAAKAEKKLKSLLHELMSSKLNGISLLVYCMNSTIAPGALFKAYDKFYSGICQKKVPIVVVITGLETHMENWWDTNVEKFKGMYFADHACVTTLWEHPGFPDHITRRISESGDILRKLVMNNYADLPVANGSYSATGKSWFKKISKKG</sequence>
<dbReference type="Gene3D" id="3.40.50.300">
    <property type="entry name" value="P-loop containing nucleotide triphosphate hydrolases"/>
    <property type="match status" value="1"/>
</dbReference>
<feature type="domain" description="WW" evidence="2">
    <location>
        <begin position="247"/>
        <end position="280"/>
    </location>
</feature>
<evidence type="ECO:0000313" key="4">
    <source>
        <dbReference type="Proteomes" id="UP001195769"/>
    </source>
</evidence>
<dbReference type="AlphaFoldDB" id="A0AAD4DZM1"/>
<dbReference type="InterPro" id="IPR006073">
    <property type="entry name" value="GTP-bd"/>
</dbReference>
<dbReference type="InterPro" id="IPR001202">
    <property type="entry name" value="WW_dom"/>
</dbReference>
<dbReference type="Proteomes" id="UP001195769">
    <property type="component" value="Unassembled WGS sequence"/>
</dbReference>
<dbReference type="RefSeq" id="XP_041222601.1">
    <property type="nucleotide sequence ID" value="XM_041372292.1"/>
</dbReference>
<organism evidence="3 4">
    <name type="scientific">Suillus fuscotomentosus</name>
    <dbReference type="NCBI Taxonomy" id="1912939"/>
    <lineage>
        <taxon>Eukaryota</taxon>
        <taxon>Fungi</taxon>
        <taxon>Dikarya</taxon>
        <taxon>Basidiomycota</taxon>
        <taxon>Agaricomycotina</taxon>
        <taxon>Agaricomycetes</taxon>
        <taxon>Agaricomycetidae</taxon>
        <taxon>Boletales</taxon>
        <taxon>Suillineae</taxon>
        <taxon>Suillaceae</taxon>
        <taxon>Suillus</taxon>
    </lineage>
</organism>
<gene>
    <name evidence="3" type="ORF">F5891DRAFT_564002</name>
</gene>
<feature type="compositionally biased region" description="Polar residues" evidence="1">
    <location>
        <begin position="1"/>
        <end position="23"/>
    </location>
</feature>